<reference evidence="2 3" key="1">
    <citation type="journal article" date="2018" name="Genet. Mol. Biol.">
        <title>The genome sequence of Dyella jiangningensis FCAV SCS01 from a lignocellulose-decomposing microbial consortium metagenome reveals potential for biotechnological applications.</title>
        <authorList>
            <person name="Desiderato J.G."/>
            <person name="Alvarenga D.O."/>
            <person name="Constancio M.T.L."/>
            <person name="Alves L.M.C."/>
            <person name="Varani A.M."/>
        </authorList>
    </citation>
    <scope>NUCLEOTIDE SEQUENCE [LARGE SCALE GENOMIC DNA]</scope>
    <source>
        <strain evidence="2 3">FCAV SCS01</strain>
    </source>
</reference>
<dbReference type="InterPro" id="IPR043749">
    <property type="entry name" value="DUF5694"/>
</dbReference>
<keyword evidence="3" id="KW-1185">Reference proteome</keyword>
<feature type="signal peptide" evidence="1">
    <location>
        <begin position="1"/>
        <end position="15"/>
    </location>
</feature>
<dbReference type="Proteomes" id="UP000248926">
    <property type="component" value="Unassembled WGS sequence"/>
</dbReference>
<evidence type="ECO:0008006" key="4">
    <source>
        <dbReference type="Google" id="ProtNLM"/>
    </source>
</evidence>
<evidence type="ECO:0000256" key="1">
    <source>
        <dbReference type="SAM" id="SignalP"/>
    </source>
</evidence>
<dbReference type="RefSeq" id="WP_425479754.1">
    <property type="nucleotide sequence ID" value="NZ_NFZS01000005.1"/>
</dbReference>
<accession>A0A328NXG6</accession>
<organism evidence="2 3">
    <name type="scientific">Dyella jiangningensis</name>
    <dbReference type="NCBI Taxonomy" id="1379159"/>
    <lineage>
        <taxon>Bacteria</taxon>
        <taxon>Pseudomonadati</taxon>
        <taxon>Pseudomonadota</taxon>
        <taxon>Gammaproteobacteria</taxon>
        <taxon>Lysobacterales</taxon>
        <taxon>Rhodanobacteraceae</taxon>
        <taxon>Dyella</taxon>
    </lineage>
</organism>
<proteinExistence type="predicted"/>
<comment type="caution">
    <text evidence="2">The sequence shown here is derived from an EMBL/GenBank/DDBJ whole genome shotgun (WGS) entry which is preliminary data.</text>
</comment>
<evidence type="ECO:0000313" key="3">
    <source>
        <dbReference type="Proteomes" id="UP000248926"/>
    </source>
</evidence>
<keyword evidence="1" id="KW-0732">Signal</keyword>
<feature type="chain" id="PRO_5016342617" description="TraB/GumN family protein" evidence="1">
    <location>
        <begin position="16"/>
        <end position="350"/>
    </location>
</feature>
<dbReference type="Pfam" id="PF18950">
    <property type="entry name" value="DUF5694"/>
    <property type="match status" value="1"/>
</dbReference>
<dbReference type="EMBL" id="NFZS01000005">
    <property type="protein sequence ID" value="RAO74930.1"/>
    <property type="molecule type" value="Genomic_DNA"/>
</dbReference>
<sequence length="350" mass="37798">MLCPLALCLSSAAFAQSTVDLSRLDAHDAAPRTQVFVLGTVHLADAPKTFKPASLGPVLDRLASFKPQIITVEQISGESCDAMARHPAIYAPEDVRPYCRDTSAARSATGLDVPAAIAEVVRTLKHWPDQPAFAQRRHLAALFLAAGDAASAMVQWLYLPDDQRRAGDGLSDTLATQLRQQAASNDESFQIAAPLAVRLGLQRVFGVDDHTGDNVNVADAAAFGSAIQHAWDSAAEIAKPLHASEAAFWQRGDMLALYRFINQPSELDARIRSDFGAALGDASPQHYGQIYVAGWETRNLRMVANVHAAFRESPGVRVLSLVGVSHKPWFDNLLGQMQGVDIVDAEKVLE</sequence>
<gene>
    <name evidence="2" type="ORF">CA260_18355</name>
</gene>
<protein>
    <recommendedName>
        <fullName evidence="4">TraB/GumN family protein</fullName>
    </recommendedName>
</protein>
<dbReference type="AlphaFoldDB" id="A0A328NXG6"/>
<evidence type="ECO:0000313" key="2">
    <source>
        <dbReference type="EMBL" id="RAO74930.1"/>
    </source>
</evidence>
<name>A0A328NXG6_9GAMM</name>